<dbReference type="eggNOG" id="ENOG5033YWV">
    <property type="taxonomic scope" value="Bacteria"/>
</dbReference>
<accession>K5BAL3</accession>
<keyword evidence="2" id="KW-1185">Reference proteome</keyword>
<name>K5BAL3_MYCHD</name>
<organism evidence="1 2">
    <name type="scientific">Mycolicibacterium hassiacum (strain DSM 44199 / CIP 105218 / JCM 12690 / 3849)</name>
    <name type="common">Mycobacterium hassiacum</name>
    <dbReference type="NCBI Taxonomy" id="1122247"/>
    <lineage>
        <taxon>Bacteria</taxon>
        <taxon>Bacillati</taxon>
        <taxon>Actinomycetota</taxon>
        <taxon>Actinomycetes</taxon>
        <taxon>Mycobacteriales</taxon>
        <taxon>Mycobacteriaceae</taxon>
        <taxon>Mycolicibacterium</taxon>
    </lineage>
</organism>
<proteinExistence type="predicted"/>
<evidence type="ECO:0000313" key="1">
    <source>
        <dbReference type="EMBL" id="EKF22440.1"/>
    </source>
</evidence>
<reference evidence="1 2" key="1">
    <citation type="journal article" date="2012" name="J. Bacteriol.">
        <title>Genome sequence of Mycobacterium hassiacum DSM 44199, a rare source of heat-stable mycobacterial proteins.</title>
        <authorList>
            <person name="Tiago I."/>
            <person name="Maranha A."/>
            <person name="Mendes V."/>
            <person name="Alarico S."/>
            <person name="Moynihan P.J."/>
            <person name="Clarke A.J."/>
            <person name="Macedo-Ribeiro S."/>
            <person name="Pereira P.J."/>
            <person name="Empadinhas N."/>
        </authorList>
    </citation>
    <scope>NUCLEOTIDE SEQUENCE [LARGE SCALE GENOMIC DNA]</scope>
    <source>
        <strain evidence="2">DSM 44199 / CIP 105218 / JCM 12690 / 3849</strain>
    </source>
</reference>
<gene>
    <name evidence="1" type="ORF">C731_3612</name>
</gene>
<dbReference type="EMBL" id="AMRA01000098">
    <property type="protein sequence ID" value="EKF22440.1"/>
    <property type="molecule type" value="Genomic_DNA"/>
</dbReference>
<comment type="caution">
    <text evidence="1">The sequence shown here is derived from an EMBL/GenBank/DDBJ whole genome shotgun (WGS) entry which is preliminary data.</text>
</comment>
<dbReference type="RefSeq" id="WP_005630000.1">
    <property type="nucleotide sequence ID" value="NZ_AMRA01000098.1"/>
</dbReference>
<dbReference type="OrthoDB" id="4627516at2"/>
<dbReference type="Proteomes" id="UP000006265">
    <property type="component" value="Unassembled WGS sequence"/>
</dbReference>
<dbReference type="AlphaFoldDB" id="K5BAL3"/>
<evidence type="ECO:0000313" key="2">
    <source>
        <dbReference type="Proteomes" id="UP000006265"/>
    </source>
</evidence>
<dbReference type="PATRIC" id="fig|1122247.3.peg.3466"/>
<dbReference type="Pfam" id="PF11139">
    <property type="entry name" value="SfLAP"/>
    <property type="match status" value="1"/>
</dbReference>
<dbReference type="InterPro" id="IPR021315">
    <property type="entry name" value="Gap/Sap"/>
</dbReference>
<protein>
    <submittedName>
        <fullName evidence="1">Uncharacterized protein</fullName>
    </submittedName>
</protein>
<sequence length="256" mass="27685">MWGSVLGVAAMSALNPVRLGLMLFLVTRRRPVQNLFAYWLGCVTVALIWMLGPVIAVNSATNGSVLAESDSRVKVWFGTAVLAITAVFAVRHLVRSRTKVAVAGGPGSASAEQSHHSIPFLQKLDHQHHGARHRLKPSVGERLSAVIRTAWQKGSPWVSYVLGLFSLSVEGALFLVAMIVTSGLGLATQIIAVLVCVAIMFAPAEFILISYWTAPRTTLTALRRVHDWAIPRRTAIFLWICALFGASLLVQGLVGI</sequence>